<feature type="transmembrane region" description="Helical" evidence="6">
    <location>
        <begin position="65"/>
        <end position="83"/>
    </location>
</feature>
<name>A4S5F2_OSTLU</name>
<accession>A4S5F2</accession>
<dbReference type="OMA" id="YRNFMYR"/>
<dbReference type="OrthoDB" id="10027013at2759"/>
<evidence type="ECO:0000313" key="7">
    <source>
        <dbReference type="EMBL" id="ABO98887.1"/>
    </source>
</evidence>
<dbReference type="GeneID" id="5004679"/>
<gene>
    <name evidence="7" type="ORF">OSTLU_39115</name>
</gene>
<feature type="transmembrane region" description="Helical" evidence="6">
    <location>
        <begin position="141"/>
        <end position="162"/>
    </location>
</feature>
<dbReference type="PANTHER" id="PTHR12841">
    <property type="entry name" value="PROTEIN UNC-50 HOMOLOG"/>
    <property type="match status" value="1"/>
</dbReference>
<dbReference type="STRING" id="436017.A4S5F2"/>
<dbReference type="eggNOG" id="KOG3012">
    <property type="taxonomic scope" value="Eukaryota"/>
</dbReference>
<dbReference type="GO" id="GO:0000139">
    <property type="term" value="C:Golgi membrane"/>
    <property type="evidence" value="ECO:0007669"/>
    <property type="project" value="TreeGrafter"/>
</dbReference>
<feature type="transmembrane region" description="Helical" evidence="6">
    <location>
        <begin position="174"/>
        <end position="191"/>
    </location>
</feature>
<dbReference type="KEGG" id="olu:OSTLU_39115"/>
<evidence type="ECO:0000256" key="6">
    <source>
        <dbReference type="SAM" id="Phobius"/>
    </source>
</evidence>
<evidence type="ECO:0008006" key="9">
    <source>
        <dbReference type="Google" id="ProtNLM"/>
    </source>
</evidence>
<dbReference type="HOGENOM" id="CLU_066239_1_2_1"/>
<feature type="transmembrane region" description="Helical" evidence="6">
    <location>
        <begin position="95"/>
        <end position="119"/>
    </location>
</feature>
<dbReference type="EMBL" id="CP000592">
    <property type="protein sequence ID" value="ABO98887.1"/>
    <property type="molecule type" value="Genomic_DNA"/>
</dbReference>
<dbReference type="AlphaFoldDB" id="A4S5F2"/>
<organism evidence="7 8">
    <name type="scientific">Ostreococcus lucimarinus (strain CCE9901)</name>
    <dbReference type="NCBI Taxonomy" id="436017"/>
    <lineage>
        <taxon>Eukaryota</taxon>
        <taxon>Viridiplantae</taxon>
        <taxon>Chlorophyta</taxon>
        <taxon>Mamiellophyceae</taxon>
        <taxon>Mamiellales</taxon>
        <taxon>Bathycoccaceae</taxon>
        <taxon>Ostreococcus</taxon>
    </lineage>
</organism>
<reference evidence="7 8" key="1">
    <citation type="journal article" date="2007" name="Proc. Natl. Acad. Sci. U.S.A.">
        <title>The tiny eukaryote Ostreococcus provides genomic insights into the paradox of plankton speciation.</title>
        <authorList>
            <person name="Palenik B."/>
            <person name="Grimwood J."/>
            <person name="Aerts A."/>
            <person name="Rouze P."/>
            <person name="Salamov A."/>
            <person name="Putnam N."/>
            <person name="Dupont C."/>
            <person name="Jorgensen R."/>
            <person name="Derelle E."/>
            <person name="Rombauts S."/>
            <person name="Zhou K."/>
            <person name="Otillar R."/>
            <person name="Merchant S.S."/>
            <person name="Podell S."/>
            <person name="Gaasterland T."/>
            <person name="Napoli C."/>
            <person name="Gendler K."/>
            <person name="Manuell A."/>
            <person name="Tai V."/>
            <person name="Vallon O."/>
            <person name="Piganeau G."/>
            <person name="Jancek S."/>
            <person name="Heijde M."/>
            <person name="Jabbari K."/>
            <person name="Bowler C."/>
            <person name="Lohr M."/>
            <person name="Robbens S."/>
            <person name="Werner G."/>
            <person name="Dubchak I."/>
            <person name="Pazour G.J."/>
            <person name="Ren Q."/>
            <person name="Paulsen I."/>
            <person name="Delwiche C."/>
            <person name="Schmutz J."/>
            <person name="Rokhsar D."/>
            <person name="Van de Peer Y."/>
            <person name="Moreau H."/>
            <person name="Grigoriev I.V."/>
        </authorList>
    </citation>
    <scope>NUCLEOTIDE SEQUENCE [LARGE SCALE GENOMIC DNA]</scope>
    <source>
        <strain evidence="7 8">CCE9901</strain>
    </source>
</reference>
<feature type="transmembrane region" description="Helical" evidence="6">
    <location>
        <begin position="211"/>
        <end position="231"/>
    </location>
</feature>
<evidence type="ECO:0000256" key="3">
    <source>
        <dbReference type="ARBA" id="ARBA00022692"/>
    </source>
</evidence>
<proteinExistence type="inferred from homology"/>
<keyword evidence="4 6" id="KW-1133">Transmembrane helix</keyword>
<evidence type="ECO:0000256" key="5">
    <source>
        <dbReference type="ARBA" id="ARBA00023136"/>
    </source>
</evidence>
<evidence type="ECO:0000256" key="1">
    <source>
        <dbReference type="ARBA" id="ARBA00004141"/>
    </source>
</evidence>
<evidence type="ECO:0000313" key="8">
    <source>
        <dbReference type="Proteomes" id="UP000001568"/>
    </source>
</evidence>
<dbReference type="Pfam" id="PF05216">
    <property type="entry name" value="UNC-50"/>
    <property type="match status" value="1"/>
</dbReference>
<dbReference type="RefSeq" id="XP_001420594.1">
    <property type="nucleotide sequence ID" value="XM_001420557.1"/>
</dbReference>
<comment type="subcellular location">
    <subcellularLocation>
        <location evidence="1">Membrane</location>
        <topology evidence="1">Multi-pass membrane protein</topology>
    </subcellularLocation>
</comment>
<keyword evidence="8" id="KW-1185">Reference proteome</keyword>
<dbReference type="Proteomes" id="UP000001568">
    <property type="component" value="Chromosome 12"/>
</dbReference>
<dbReference type="Gramene" id="ABO98887">
    <property type="protein sequence ID" value="ABO98887"/>
    <property type="gene ID" value="OSTLU_39115"/>
</dbReference>
<keyword evidence="3 6" id="KW-0812">Transmembrane</keyword>
<evidence type="ECO:0000256" key="2">
    <source>
        <dbReference type="ARBA" id="ARBA00006293"/>
    </source>
</evidence>
<evidence type="ECO:0000256" key="4">
    <source>
        <dbReference type="ARBA" id="ARBA00022989"/>
    </source>
</evidence>
<protein>
    <recommendedName>
        <fullName evidence="9">UNC-50 family protein</fullName>
    </recommendedName>
</protein>
<dbReference type="PANTHER" id="PTHR12841:SF6">
    <property type="entry name" value="PROTEIN UNC-50 HOMOLOG"/>
    <property type="match status" value="1"/>
</dbReference>
<comment type="similarity">
    <text evidence="2">Belongs to the unc-50 family.</text>
</comment>
<dbReference type="InterPro" id="IPR007881">
    <property type="entry name" value="UNC-50"/>
</dbReference>
<keyword evidence="5 6" id="KW-0472">Membrane</keyword>
<sequence length="249" mass="27989">MYVDAARRNASAGHYFRRAFRWRQMDVEYSLWQAASMCVNPKAVYRHTTYRKQTKNQWARDDPTFVVMSCVFVTVAAIGYCAMYGGGGASATARIAARCAVGDYLGLGCVLATVSWYLANTYLRTKHMGGHSHAVEQRVEWMYAFDVHCNAFAPTYVVLYVLQLLLSPLLRRSGYLASACSCVMYAIALAYHNYCVFVGYNALPFLERTEFFLYPAALVLVLAPFAALVAFNPTRFVLWLYFGPGALID</sequence>